<dbReference type="SMART" id="SM00560">
    <property type="entry name" value="LamGL"/>
    <property type="match status" value="1"/>
</dbReference>
<dbReference type="SUPFAM" id="SSF103647">
    <property type="entry name" value="TSP type-3 repeat"/>
    <property type="match status" value="1"/>
</dbReference>
<dbReference type="Proteomes" id="UP000676169">
    <property type="component" value="Chromosome"/>
</dbReference>
<keyword evidence="2" id="KW-0964">Secreted</keyword>
<evidence type="ECO:0000256" key="3">
    <source>
        <dbReference type="ARBA" id="ARBA00022729"/>
    </source>
</evidence>
<dbReference type="PANTHER" id="PTHR37467:SF1">
    <property type="entry name" value="EXPORTED CALCIUM-BINDING GLYCOPROTEIN"/>
    <property type="match status" value="1"/>
</dbReference>
<evidence type="ECO:0000259" key="7">
    <source>
        <dbReference type="SMART" id="SM00560"/>
    </source>
</evidence>
<evidence type="ECO:0000313" key="8">
    <source>
        <dbReference type="EMBL" id="QUE51902.1"/>
    </source>
</evidence>
<dbReference type="EMBL" id="CP073100">
    <property type="protein sequence ID" value="QUE51902.1"/>
    <property type="molecule type" value="Genomic_DNA"/>
</dbReference>
<accession>A0A975J0S8</accession>
<keyword evidence="5" id="KW-1015">Disulfide bond</keyword>
<dbReference type="InterPro" id="IPR053180">
    <property type="entry name" value="Ca-binding_acidic-repeat"/>
</dbReference>
<dbReference type="AlphaFoldDB" id="A0A975J0S8"/>
<reference evidence="8" key="1">
    <citation type="submission" date="2021-04" db="EMBL/GenBank/DDBJ databases">
        <title>Luteolibacter sp. 32A isolated from the skin of an Anderson's salamander (Ambystoma andersonii).</title>
        <authorList>
            <person name="Spergser J."/>
            <person name="Busse H.-J."/>
        </authorList>
    </citation>
    <scope>NUCLEOTIDE SEQUENCE</scope>
    <source>
        <strain evidence="8">32A</strain>
    </source>
</reference>
<sequence>MLPPLSKLSALHLLLALPAGAALTDGLAGYYDFESDLSDKSGNNRSLIIAGGTPETAWNGGTVTRSGSSIDRSTLLVGKALNLVDADGDWMKLPIGSGPSTTSVSPAAYNLGGTFTISAWHLLAPLPSNTSTRYFVFEGETNYDVSWGTSTADTYAAYNAQTNGPTGDLTRGTWHHVVHVFETTGTTINLTAYVDGTYFGTVSATASGMDFSRIVLGNARSGQDRKWDGLIDEVAVWNRALTSSELNELEVRGHAGVGLAETFESRGKAYLNLSSGQPLLGTVSGGGVHNIGQHVQITAQAAPGCIFTGWNGNFASQGASFDLTVANSVAASANFAKDTADSDGDGLSNYDEIVIYGTNPTLADTDGDGIPDGDEVRFTGTSPTSADTSLLGSASAVLGTANTGSIVINGPAMSVDTSTGNKFLQFGLLGSENQTTWNVLPLTAASAVLLPSGDLEIRTTAPGASKAIYQISGRKP</sequence>
<dbReference type="SUPFAM" id="SSF49899">
    <property type="entry name" value="Concanavalin A-like lectins/glucanases"/>
    <property type="match status" value="1"/>
</dbReference>
<dbReference type="GO" id="GO:0005509">
    <property type="term" value="F:calcium ion binding"/>
    <property type="evidence" value="ECO:0007669"/>
    <property type="project" value="InterPro"/>
</dbReference>
<dbReference type="Pfam" id="PF18884">
    <property type="entry name" value="TSP3_bac"/>
    <property type="match status" value="2"/>
</dbReference>
<protein>
    <submittedName>
        <fullName evidence="8">LamG domain-containing protein</fullName>
    </submittedName>
</protein>
<dbReference type="InterPro" id="IPR059100">
    <property type="entry name" value="TSP3_bac"/>
</dbReference>
<dbReference type="PANTHER" id="PTHR37467">
    <property type="entry name" value="EXPORTED CALCIUM-BINDING GLYCOPROTEIN-RELATED"/>
    <property type="match status" value="1"/>
</dbReference>
<keyword evidence="4" id="KW-0106">Calcium</keyword>
<dbReference type="Pfam" id="PF13385">
    <property type="entry name" value="Laminin_G_3"/>
    <property type="match status" value="1"/>
</dbReference>
<dbReference type="InterPro" id="IPR006558">
    <property type="entry name" value="LamG-like"/>
</dbReference>
<comment type="subcellular location">
    <subcellularLocation>
        <location evidence="1">Secreted</location>
    </subcellularLocation>
</comment>
<dbReference type="KEGG" id="lamb:KBB96_03200"/>
<dbReference type="InterPro" id="IPR044060">
    <property type="entry name" value="Bacterial_rp_domain"/>
</dbReference>
<feature type="chain" id="PRO_5037216810" evidence="6">
    <location>
        <begin position="22"/>
        <end position="476"/>
    </location>
</feature>
<evidence type="ECO:0000256" key="6">
    <source>
        <dbReference type="SAM" id="SignalP"/>
    </source>
</evidence>
<evidence type="ECO:0000256" key="4">
    <source>
        <dbReference type="ARBA" id="ARBA00022837"/>
    </source>
</evidence>
<dbReference type="InterPro" id="IPR028974">
    <property type="entry name" value="TSP_type-3_rpt"/>
</dbReference>
<evidence type="ECO:0000256" key="2">
    <source>
        <dbReference type="ARBA" id="ARBA00022525"/>
    </source>
</evidence>
<dbReference type="Pfam" id="PF18998">
    <property type="entry name" value="Flg_new_2"/>
    <property type="match status" value="1"/>
</dbReference>
<gene>
    <name evidence="8" type="ORF">KBB96_03200</name>
</gene>
<name>A0A975J0S8_9BACT</name>
<evidence type="ECO:0000256" key="1">
    <source>
        <dbReference type="ARBA" id="ARBA00004613"/>
    </source>
</evidence>
<feature type="signal peptide" evidence="6">
    <location>
        <begin position="1"/>
        <end position="21"/>
    </location>
</feature>
<evidence type="ECO:0000256" key="5">
    <source>
        <dbReference type="ARBA" id="ARBA00023157"/>
    </source>
</evidence>
<organism evidence="8 9">
    <name type="scientific">Luteolibacter ambystomatis</name>
    <dbReference type="NCBI Taxonomy" id="2824561"/>
    <lineage>
        <taxon>Bacteria</taxon>
        <taxon>Pseudomonadati</taxon>
        <taxon>Verrucomicrobiota</taxon>
        <taxon>Verrucomicrobiia</taxon>
        <taxon>Verrucomicrobiales</taxon>
        <taxon>Verrucomicrobiaceae</taxon>
        <taxon>Luteolibacter</taxon>
    </lineage>
</organism>
<dbReference type="Gene3D" id="2.60.120.200">
    <property type="match status" value="1"/>
</dbReference>
<evidence type="ECO:0000313" key="9">
    <source>
        <dbReference type="Proteomes" id="UP000676169"/>
    </source>
</evidence>
<keyword evidence="9" id="KW-1185">Reference proteome</keyword>
<feature type="domain" description="LamG-like jellyroll fold" evidence="7">
    <location>
        <begin position="113"/>
        <end position="244"/>
    </location>
</feature>
<keyword evidence="3 6" id="KW-0732">Signal</keyword>
<dbReference type="InterPro" id="IPR013320">
    <property type="entry name" value="ConA-like_dom_sf"/>
</dbReference>
<dbReference type="RefSeq" id="WP_211632177.1">
    <property type="nucleotide sequence ID" value="NZ_CP073100.1"/>
</dbReference>
<proteinExistence type="predicted"/>